<evidence type="ECO:0000256" key="2">
    <source>
        <dbReference type="SAM" id="SignalP"/>
    </source>
</evidence>
<dbReference type="AlphaFoldDB" id="A0A5C5VGS3"/>
<dbReference type="SMART" id="SM00710">
    <property type="entry name" value="PbH1"/>
    <property type="match status" value="5"/>
</dbReference>
<reference evidence="3 4" key="1">
    <citation type="submission" date="2019-02" db="EMBL/GenBank/DDBJ databases">
        <title>Deep-cultivation of Planctomycetes and their phenomic and genomic characterization uncovers novel biology.</title>
        <authorList>
            <person name="Wiegand S."/>
            <person name="Jogler M."/>
            <person name="Boedeker C."/>
            <person name="Pinto D."/>
            <person name="Vollmers J."/>
            <person name="Rivas-Marin E."/>
            <person name="Kohn T."/>
            <person name="Peeters S.H."/>
            <person name="Heuer A."/>
            <person name="Rast P."/>
            <person name="Oberbeckmann S."/>
            <person name="Bunk B."/>
            <person name="Jeske O."/>
            <person name="Meyerdierks A."/>
            <person name="Storesund J.E."/>
            <person name="Kallscheuer N."/>
            <person name="Luecker S."/>
            <person name="Lage O.M."/>
            <person name="Pohl T."/>
            <person name="Merkel B.J."/>
            <person name="Hornburger P."/>
            <person name="Mueller R.-W."/>
            <person name="Bruemmer F."/>
            <person name="Labrenz M."/>
            <person name="Spormann A.M."/>
            <person name="Op Den Camp H."/>
            <person name="Overmann J."/>
            <person name="Amann R."/>
            <person name="Jetten M.S.M."/>
            <person name="Mascher T."/>
            <person name="Medema M.H."/>
            <person name="Devos D.P."/>
            <person name="Kaster A.-K."/>
            <person name="Ovreas L."/>
            <person name="Rohde M."/>
            <person name="Galperin M.Y."/>
            <person name="Jogler C."/>
        </authorList>
    </citation>
    <scope>NUCLEOTIDE SEQUENCE [LARGE SCALE GENOMIC DNA]</scope>
    <source>
        <strain evidence="3 4">KOR34</strain>
    </source>
</reference>
<dbReference type="Gene3D" id="1.10.1330.10">
    <property type="entry name" value="Dockerin domain"/>
    <property type="match status" value="1"/>
</dbReference>
<accession>A0A5C5VGS3</accession>
<keyword evidence="4" id="KW-1185">Reference proteome</keyword>
<sequence length="543" mass="56329" precursor="true">MNRATRTACRFGQAAALLCLFLSVPAAQGLDHQVATTAEFASALAAAQSGDVILLAPGDYAGGHYRSGLSGVTIRSQDPADRARIIGGANGIQLSDATSVVLEDLVFEQQTGNGLNIDDGGSFGTPSTDITIRRVAVRSMAATGNNDGIKLSGVTGFVIDQVEVRDWGAGGSAVDPVGCHRGLIQNSTFVSSVAAGGSAVRPKGGSKDITIRANYIELPAGIGRGVQAGGSTGAPFFRFVDGDSGYEADEITVEGNVILGGSSAVSWVNIDGGVFHHNYVIDPGDWAFRILNENVGQPIVETQNGVLADNVIAYRGDSWRRAGNFDGPGVLEESFGFRGNHWINADNPTTAGSTPTLPVAETDGVYGGAAPFTTAVQTWRFEWGLWVVAPGAGPPSFEGVTIDEHHALLRAAPGDDAVFNPLADNPLSGGWSLHPLNGPDLTDVIGNQVVLVNPRKAGIPAAAGDYDRNGVIDMADYALWRAQYGVTGSALADGNDDGRVDAADYTLWRDAFAGESGAHLVPCPGASTLGIVPMFAAARSRAR</sequence>
<evidence type="ECO:0000313" key="3">
    <source>
        <dbReference type="EMBL" id="TWT37864.1"/>
    </source>
</evidence>
<keyword evidence="2" id="KW-0732">Signal</keyword>
<dbReference type="PROSITE" id="PS00018">
    <property type="entry name" value="EF_HAND_1"/>
    <property type="match status" value="2"/>
</dbReference>
<dbReference type="SUPFAM" id="SSF63446">
    <property type="entry name" value="Type I dockerin domain"/>
    <property type="match status" value="1"/>
</dbReference>
<dbReference type="InterPro" id="IPR018247">
    <property type="entry name" value="EF_Hand_1_Ca_BS"/>
</dbReference>
<evidence type="ECO:0000313" key="4">
    <source>
        <dbReference type="Proteomes" id="UP000316714"/>
    </source>
</evidence>
<dbReference type="InterPro" id="IPR011050">
    <property type="entry name" value="Pectin_lyase_fold/virulence"/>
</dbReference>
<dbReference type="Gene3D" id="2.160.20.10">
    <property type="entry name" value="Single-stranded right-handed beta-helix, Pectin lyase-like"/>
    <property type="match status" value="1"/>
</dbReference>
<comment type="caution">
    <text evidence="3">The sequence shown here is derived from an EMBL/GenBank/DDBJ whole genome shotgun (WGS) entry which is preliminary data.</text>
</comment>
<protein>
    <recommendedName>
        <fullName evidence="1">Probable pectate lyase C</fullName>
    </recommendedName>
</protein>
<dbReference type="GO" id="GO:0000272">
    <property type="term" value="P:polysaccharide catabolic process"/>
    <property type="evidence" value="ECO:0007669"/>
    <property type="project" value="InterPro"/>
</dbReference>
<dbReference type="RefSeq" id="WP_197531407.1">
    <property type="nucleotide sequence ID" value="NZ_SIHJ01000001.1"/>
</dbReference>
<evidence type="ECO:0000256" key="1">
    <source>
        <dbReference type="ARBA" id="ARBA00016512"/>
    </source>
</evidence>
<name>A0A5C5VGS3_9BACT</name>
<dbReference type="SUPFAM" id="SSF51126">
    <property type="entry name" value="Pectin lyase-like"/>
    <property type="match status" value="1"/>
</dbReference>
<dbReference type="InterPro" id="IPR012334">
    <property type="entry name" value="Pectin_lyas_fold"/>
</dbReference>
<dbReference type="EMBL" id="SIHJ01000001">
    <property type="protein sequence ID" value="TWT37864.1"/>
    <property type="molecule type" value="Genomic_DNA"/>
</dbReference>
<organism evidence="3 4">
    <name type="scientific">Posidoniimonas corsicana</name>
    <dbReference type="NCBI Taxonomy" id="1938618"/>
    <lineage>
        <taxon>Bacteria</taxon>
        <taxon>Pseudomonadati</taxon>
        <taxon>Planctomycetota</taxon>
        <taxon>Planctomycetia</taxon>
        <taxon>Pirellulales</taxon>
        <taxon>Lacipirellulaceae</taxon>
        <taxon>Posidoniimonas</taxon>
    </lineage>
</organism>
<dbReference type="Proteomes" id="UP000316714">
    <property type="component" value="Unassembled WGS sequence"/>
</dbReference>
<dbReference type="InterPro" id="IPR036439">
    <property type="entry name" value="Dockerin_dom_sf"/>
</dbReference>
<gene>
    <name evidence="3" type="ORF">KOR34_28300</name>
</gene>
<feature type="signal peptide" evidence="2">
    <location>
        <begin position="1"/>
        <end position="26"/>
    </location>
</feature>
<proteinExistence type="predicted"/>
<dbReference type="InterPro" id="IPR006626">
    <property type="entry name" value="PbH1"/>
</dbReference>
<feature type="chain" id="PRO_5022952491" description="Probable pectate lyase C" evidence="2">
    <location>
        <begin position="27"/>
        <end position="543"/>
    </location>
</feature>